<keyword evidence="1" id="KW-0812">Transmembrane</keyword>
<evidence type="ECO:0000256" key="1">
    <source>
        <dbReference type="SAM" id="Phobius"/>
    </source>
</evidence>
<proteinExistence type="predicted"/>
<protein>
    <submittedName>
        <fullName evidence="2">Uncharacterized protein</fullName>
    </submittedName>
</protein>
<dbReference type="Proteomes" id="UP001229421">
    <property type="component" value="Unassembled WGS sequence"/>
</dbReference>
<organism evidence="2 3">
    <name type="scientific">Tagetes erecta</name>
    <name type="common">African marigold</name>
    <dbReference type="NCBI Taxonomy" id="13708"/>
    <lineage>
        <taxon>Eukaryota</taxon>
        <taxon>Viridiplantae</taxon>
        <taxon>Streptophyta</taxon>
        <taxon>Embryophyta</taxon>
        <taxon>Tracheophyta</taxon>
        <taxon>Spermatophyta</taxon>
        <taxon>Magnoliopsida</taxon>
        <taxon>eudicotyledons</taxon>
        <taxon>Gunneridae</taxon>
        <taxon>Pentapetalae</taxon>
        <taxon>asterids</taxon>
        <taxon>campanulids</taxon>
        <taxon>Asterales</taxon>
        <taxon>Asteraceae</taxon>
        <taxon>Asteroideae</taxon>
        <taxon>Heliantheae alliance</taxon>
        <taxon>Tageteae</taxon>
        <taxon>Tagetes</taxon>
    </lineage>
</organism>
<dbReference type="AlphaFoldDB" id="A0AAD8LIT1"/>
<evidence type="ECO:0000313" key="3">
    <source>
        <dbReference type="Proteomes" id="UP001229421"/>
    </source>
</evidence>
<accession>A0AAD8LIT1</accession>
<reference evidence="2" key="1">
    <citation type="journal article" date="2023" name="bioRxiv">
        <title>Improved chromosome-level genome assembly for marigold (Tagetes erecta).</title>
        <authorList>
            <person name="Jiang F."/>
            <person name="Yuan L."/>
            <person name="Wang S."/>
            <person name="Wang H."/>
            <person name="Xu D."/>
            <person name="Wang A."/>
            <person name="Fan W."/>
        </authorList>
    </citation>
    <scope>NUCLEOTIDE SEQUENCE</scope>
    <source>
        <strain evidence="2">WSJ</strain>
        <tissue evidence="2">Leaf</tissue>
    </source>
</reference>
<keyword evidence="1" id="KW-1133">Transmembrane helix</keyword>
<keyword evidence="3" id="KW-1185">Reference proteome</keyword>
<comment type="caution">
    <text evidence="2">The sequence shown here is derived from an EMBL/GenBank/DDBJ whole genome shotgun (WGS) entry which is preliminary data.</text>
</comment>
<gene>
    <name evidence="2" type="ORF">QVD17_04041</name>
</gene>
<keyword evidence="1" id="KW-0472">Membrane</keyword>
<sequence>MTKGVRKVFRKVMMIISHTYVCVHTHTYIHTHNLYCTYIYILLLYHMCPSSISLLSLTNTNIPTSVFGFILQDQCCRIRFQIMSIN</sequence>
<evidence type="ECO:0000313" key="2">
    <source>
        <dbReference type="EMBL" id="KAK1438235.1"/>
    </source>
</evidence>
<dbReference type="EMBL" id="JAUHHV010000001">
    <property type="protein sequence ID" value="KAK1438235.1"/>
    <property type="molecule type" value="Genomic_DNA"/>
</dbReference>
<name>A0AAD8LIT1_TARER</name>
<feature type="transmembrane region" description="Helical" evidence="1">
    <location>
        <begin position="12"/>
        <end position="31"/>
    </location>
</feature>